<evidence type="ECO:0000313" key="3">
    <source>
        <dbReference type="Proteomes" id="UP000001058"/>
    </source>
</evidence>
<gene>
    <name evidence="2" type="ORF">VOLCADRAFT_105535</name>
</gene>
<dbReference type="GeneID" id="9627523"/>
<evidence type="ECO:0000313" key="2">
    <source>
        <dbReference type="EMBL" id="EFJ46329.1"/>
    </source>
</evidence>
<dbReference type="OrthoDB" id="560560at2759"/>
<feature type="compositionally biased region" description="Acidic residues" evidence="1">
    <location>
        <begin position="65"/>
        <end position="74"/>
    </location>
</feature>
<name>D8U1F7_VOLCA</name>
<dbReference type="Proteomes" id="UP000001058">
    <property type="component" value="Unassembled WGS sequence"/>
</dbReference>
<evidence type="ECO:0000256" key="1">
    <source>
        <dbReference type="SAM" id="MobiDB-lite"/>
    </source>
</evidence>
<dbReference type="AlphaFoldDB" id="D8U1F7"/>
<dbReference type="RefSeq" id="XP_002952482.1">
    <property type="nucleotide sequence ID" value="XM_002952436.1"/>
</dbReference>
<sequence>MGSHSMAPSLKQLFASNYATNSGFWIGTGYGGGAAGPVTGVPGDGQVGTGYGGGAAGAGQGASAIDDEDEDNSMDESNPVDSDAEPSIVDEPSTARNPAGLPEMQLREGGDTYERATAAGDGRVGMGAESRGCFASTRRMLNNTSWDERLVPLDLETTMESLLHFLAEPVTAWMNTPQHLFRRRQTTYINVSKALGAQPHPSLRSQYNSLREQTKQVADGYRGEAAAFRRQHDDIMKVQKKLLSAAEELQGEMDALWSAAAVREQSAAQLEQKGKFDAHQLFRQQYELGTSFTLESRDVEPFAPAFFTTDVVNARTLLEERMRELPGPADQPGAAITVADAPDLATDRVACSAPEIFNAINTRGFHSYEAQPNKQDMPRETMSTYDIEPKVVNMCA</sequence>
<feature type="region of interest" description="Disordered" evidence="1">
    <location>
        <begin position="51"/>
        <end position="109"/>
    </location>
</feature>
<dbReference type="InParanoid" id="D8U1F7"/>
<dbReference type="KEGG" id="vcn:VOLCADRAFT_105535"/>
<dbReference type="EMBL" id="GL378351">
    <property type="protein sequence ID" value="EFJ46329.1"/>
    <property type="molecule type" value="Genomic_DNA"/>
</dbReference>
<organism evidence="3">
    <name type="scientific">Volvox carteri f. nagariensis</name>
    <dbReference type="NCBI Taxonomy" id="3068"/>
    <lineage>
        <taxon>Eukaryota</taxon>
        <taxon>Viridiplantae</taxon>
        <taxon>Chlorophyta</taxon>
        <taxon>core chlorophytes</taxon>
        <taxon>Chlorophyceae</taxon>
        <taxon>CS clade</taxon>
        <taxon>Chlamydomonadales</taxon>
        <taxon>Volvocaceae</taxon>
        <taxon>Volvox</taxon>
    </lineage>
</organism>
<feature type="compositionally biased region" description="Gly residues" evidence="1">
    <location>
        <begin position="51"/>
        <end position="60"/>
    </location>
</feature>
<keyword evidence="3" id="KW-1185">Reference proteome</keyword>
<protein>
    <submittedName>
        <fullName evidence="2">Uncharacterized protein</fullName>
    </submittedName>
</protein>
<reference evidence="2 3" key="1">
    <citation type="journal article" date="2010" name="Science">
        <title>Genomic analysis of organismal complexity in the multicellular green alga Volvox carteri.</title>
        <authorList>
            <person name="Prochnik S.E."/>
            <person name="Umen J."/>
            <person name="Nedelcu A.M."/>
            <person name="Hallmann A."/>
            <person name="Miller S.M."/>
            <person name="Nishii I."/>
            <person name="Ferris P."/>
            <person name="Kuo A."/>
            <person name="Mitros T."/>
            <person name="Fritz-Laylin L.K."/>
            <person name="Hellsten U."/>
            <person name="Chapman J."/>
            <person name="Simakov O."/>
            <person name="Rensing S.A."/>
            <person name="Terry A."/>
            <person name="Pangilinan J."/>
            <person name="Kapitonov V."/>
            <person name="Jurka J."/>
            <person name="Salamov A."/>
            <person name="Shapiro H."/>
            <person name="Schmutz J."/>
            <person name="Grimwood J."/>
            <person name="Lindquist E."/>
            <person name="Lucas S."/>
            <person name="Grigoriev I.V."/>
            <person name="Schmitt R."/>
            <person name="Kirk D."/>
            <person name="Rokhsar D.S."/>
        </authorList>
    </citation>
    <scope>NUCLEOTIDE SEQUENCE [LARGE SCALE GENOMIC DNA]</scope>
    <source>
        <strain evidence="3">f. Nagariensis / Eve</strain>
    </source>
</reference>
<proteinExistence type="predicted"/>
<accession>D8U1F7</accession>